<gene>
    <name evidence="1" type="ORF">SDC9_125211</name>
</gene>
<organism evidence="1">
    <name type="scientific">bioreactor metagenome</name>
    <dbReference type="NCBI Taxonomy" id="1076179"/>
    <lineage>
        <taxon>unclassified sequences</taxon>
        <taxon>metagenomes</taxon>
        <taxon>ecological metagenomes</taxon>
    </lineage>
</organism>
<proteinExistence type="predicted"/>
<comment type="caution">
    <text evidence="1">The sequence shown here is derived from an EMBL/GenBank/DDBJ whole genome shotgun (WGS) entry which is preliminary data.</text>
</comment>
<sequence>MVIDIDDDDSQNLLRLFNTPEGHKYLKDVVGVEQETIDHLELLGISGIANLLCCIKFAKYYELTEKDVVATVATDSYVMYTSRVDELNAQQGPFDMLTAARDFSEHLHGIRTDSMKELSYEERKRIHNLKYYTWVEQQGKTFEEINQQWYDAHYWTDIHAQAADLDALINEFNARTGVLKNM</sequence>
<dbReference type="Gene3D" id="3.40.50.1100">
    <property type="match status" value="1"/>
</dbReference>
<name>A0A645CMB8_9ZZZZ</name>
<accession>A0A645CMB8</accession>
<dbReference type="InterPro" id="IPR036052">
    <property type="entry name" value="TrpB-like_PALP_sf"/>
</dbReference>
<dbReference type="AlphaFoldDB" id="A0A645CMB8"/>
<reference evidence="1" key="1">
    <citation type="submission" date="2019-08" db="EMBL/GenBank/DDBJ databases">
        <authorList>
            <person name="Kucharzyk K."/>
            <person name="Murdoch R.W."/>
            <person name="Higgins S."/>
            <person name="Loffler F."/>
        </authorList>
    </citation>
    <scope>NUCLEOTIDE SEQUENCE</scope>
</reference>
<evidence type="ECO:0008006" key="2">
    <source>
        <dbReference type="Google" id="ProtNLM"/>
    </source>
</evidence>
<protein>
    <recommendedName>
        <fullName evidence="2">Pyridoxal-5-phosphate-dependent protein subunit beta</fullName>
    </recommendedName>
</protein>
<evidence type="ECO:0000313" key="1">
    <source>
        <dbReference type="EMBL" id="MPM78200.1"/>
    </source>
</evidence>
<dbReference type="EMBL" id="VSSQ01028469">
    <property type="protein sequence ID" value="MPM78200.1"/>
    <property type="molecule type" value="Genomic_DNA"/>
</dbReference>